<comment type="caution">
    <text evidence="3">The sequence shown here is derived from an EMBL/GenBank/DDBJ whole genome shotgun (WGS) entry which is preliminary data.</text>
</comment>
<evidence type="ECO:0000256" key="1">
    <source>
        <dbReference type="SAM" id="MobiDB-lite"/>
    </source>
</evidence>
<dbReference type="AlphaFoldDB" id="A0A8K1CSQ3"/>
<feature type="compositionally biased region" description="Polar residues" evidence="1">
    <location>
        <begin position="273"/>
        <end position="282"/>
    </location>
</feature>
<feature type="region of interest" description="Disordered" evidence="1">
    <location>
        <begin position="68"/>
        <end position="87"/>
    </location>
</feature>
<keyword evidence="2" id="KW-0472">Membrane</keyword>
<dbReference type="OrthoDB" id="74787at2759"/>
<keyword evidence="4" id="KW-1185">Reference proteome</keyword>
<name>A0A8K1CSQ3_PYTOL</name>
<dbReference type="EMBL" id="SPLM01000001">
    <property type="protein sequence ID" value="TMW69187.1"/>
    <property type="molecule type" value="Genomic_DNA"/>
</dbReference>
<evidence type="ECO:0000313" key="3">
    <source>
        <dbReference type="EMBL" id="TMW69187.1"/>
    </source>
</evidence>
<feature type="transmembrane region" description="Helical" evidence="2">
    <location>
        <begin position="341"/>
        <end position="364"/>
    </location>
</feature>
<accession>A0A8K1CSQ3</accession>
<proteinExistence type="predicted"/>
<gene>
    <name evidence="3" type="ORF">Poli38472_001343</name>
</gene>
<dbReference type="Proteomes" id="UP000794436">
    <property type="component" value="Unassembled WGS sequence"/>
</dbReference>
<reference evidence="3" key="1">
    <citation type="submission" date="2019-03" db="EMBL/GenBank/DDBJ databases">
        <title>Long read genome sequence of the mycoparasitic Pythium oligandrum ATCC 38472 isolated from sugarbeet rhizosphere.</title>
        <authorList>
            <person name="Gaulin E."/>
        </authorList>
    </citation>
    <scope>NUCLEOTIDE SEQUENCE</scope>
    <source>
        <strain evidence="3">ATCC 38472_TT</strain>
    </source>
</reference>
<evidence type="ECO:0000313" key="4">
    <source>
        <dbReference type="Proteomes" id="UP000794436"/>
    </source>
</evidence>
<feature type="region of interest" description="Disordered" evidence="1">
    <location>
        <begin position="259"/>
        <end position="293"/>
    </location>
</feature>
<protein>
    <submittedName>
        <fullName evidence="3">Uncharacterized protein</fullName>
    </submittedName>
</protein>
<organism evidence="3 4">
    <name type="scientific">Pythium oligandrum</name>
    <name type="common">Mycoparasitic fungus</name>
    <dbReference type="NCBI Taxonomy" id="41045"/>
    <lineage>
        <taxon>Eukaryota</taxon>
        <taxon>Sar</taxon>
        <taxon>Stramenopiles</taxon>
        <taxon>Oomycota</taxon>
        <taxon>Peronosporomycetes</taxon>
        <taxon>Pythiales</taxon>
        <taxon>Pythiaceae</taxon>
        <taxon>Pythium</taxon>
    </lineage>
</organism>
<sequence length="376" mass="42141">MTTGNGTYMETVSLNDDEPVTIDTLEAQTPRNNGSAVKITKYTGLPTPISEIEDEDDANEDIVVVVDHSKHEKPRPTPPSLPPLRVAGLSKQFDDEPEYVDPTLFSPEVSRHSMEQAHRRARNLETELKEMMILEPGTAQQKPAKITPGEALSVISSAFLSSITRARQLVTGQETEYDLLSGSSPSSKVDDLDTDGDGLQLSPDAEKGDGKHFQTPRVRPALKRISAYSTIDKEKKPTQLKKKKIQWDEDVLDQDEEFVEDEEDGESEAFVNGGSTALSERQPTPRPRTRKKRKKLIRTVMRRLTPREKEELYKERPDLMIVPNWAQKYREEMSEGDSARWGFWLLTIIGTLVILLIILILLIAHDKGASAASSKP</sequence>
<keyword evidence="2" id="KW-0812">Transmembrane</keyword>
<evidence type="ECO:0000256" key="2">
    <source>
        <dbReference type="SAM" id="Phobius"/>
    </source>
</evidence>
<keyword evidence="2" id="KW-1133">Transmembrane helix</keyword>
<feature type="region of interest" description="Disordered" evidence="1">
    <location>
        <begin position="177"/>
        <end position="215"/>
    </location>
</feature>